<reference evidence="2 3" key="1">
    <citation type="submission" date="2013-09" db="EMBL/GenBank/DDBJ databases">
        <authorList>
            <person name="Zeng Z."/>
            <person name="Chen C."/>
        </authorList>
    </citation>
    <scope>NUCLEOTIDE SEQUENCE [LARGE SCALE GENOMIC DNA]</scope>
    <source>
        <strain evidence="2 3">WB 4.1-42</strain>
    </source>
</reference>
<dbReference type="EMBL" id="JRLY01000010">
    <property type="protein sequence ID" value="KGO92353.1"/>
    <property type="molecule type" value="Genomic_DNA"/>
</dbReference>
<dbReference type="Proteomes" id="UP000030111">
    <property type="component" value="Unassembled WGS sequence"/>
</dbReference>
<comment type="caution">
    <text evidence="2">The sequence shown here is derived from an EMBL/GenBank/DDBJ whole genome shotgun (WGS) entry which is preliminary data.</text>
</comment>
<proteinExistence type="predicted"/>
<protein>
    <recommendedName>
        <fullName evidence="4">FTP domain-containing protein</fullName>
    </recommendedName>
</protein>
<sequence length="192" mass="22109">MKFTPLSRRLITVFSLASTLYCTAQTETTPCPIEIVKDSKQLAATYNTLETYKYFEADIEDFKNNAKTGVLLFKTSNTLQSATLHIFIKDDKVYKHTGRDTQKKTNSTLYADDIKTLESLLKKLDTESYYTHCTETKSNGAMAMAIVKYDNKIKTYYVSPLGWITEQDRNFNKNYILLYNIIGVLDKYTHLL</sequence>
<gene>
    <name evidence="2" type="ORF">Q766_12860</name>
</gene>
<evidence type="ECO:0000313" key="3">
    <source>
        <dbReference type="Proteomes" id="UP000030111"/>
    </source>
</evidence>
<keyword evidence="1" id="KW-0732">Signal</keyword>
<keyword evidence="3" id="KW-1185">Reference proteome</keyword>
<accession>A0A0A2MLJ5</accession>
<feature type="signal peptide" evidence="1">
    <location>
        <begin position="1"/>
        <end position="24"/>
    </location>
</feature>
<dbReference type="RefSeq" id="WP_026990157.1">
    <property type="nucleotide sequence ID" value="NZ_AUGP01000017.1"/>
</dbReference>
<organism evidence="2 3">
    <name type="scientific">Flavobacterium subsaxonicum WB 4.1-42 = DSM 21790</name>
    <dbReference type="NCBI Taxonomy" id="1121898"/>
    <lineage>
        <taxon>Bacteria</taxon>
        <taxon>Pseudomonadati</taxon>
        <taxon>Bacteroidota</taxon>
        <taxon>Flavobacteriia</taxon>
        <taxon>Flavobacteriales</taxon>
        <taxon>Flavobacteriaceae</taxon>
        <taxon>Flavobacterium</taxon>
    </lineage>
</organism>
<evidence type="ECO:0000256" key="1">
    <source>
        <dbReference type="SAM" id="SignalP"/>
    </source>
</evidence>
<evidence type="ECO:0008006" key="4">
    <source>
        <dbReference type="Google" id="ProtNLM"/>
    </source>
</evidence>
<feature type="chain" id="PRO_5001991624" description="FTP domain-containing protein" evidence="1">
    <location>
        <begin position="25"/>
        <end position="192"/>
    </location>
</feature>
<name>A0A0A2MLJ5_9FLAO</name>
<evidence type="ECO:0000313" key="2">
    <source>
        <dbReference type="EMBL" id="KGO92353.1"/>
    </source>
</evidence>
<dbReference type="AlphaFoldDB" id="A0A0A2MLJ5"/>